<keyword evidence="1" id="KW-0560">Oxidoreductase</keyword>
<dbReference type="PANTHER" id="PTHR47534">
    <property type="entry name" value="YALI0E05731P"/>
    <property type="match status" value="1"/>
</dbReference>
<gene>
    <name evidence="2" type="ORF">LLEC1_00219</name>
</gene>
<evidence type="ECO:0000313" key="2">
    <source>
        <dbReference type="EMBL" id="OAR00736.1"/>
    </source>
</evidence>
<dbReference type="SUPFAM" id="SSF51735">
    <property type="entry name" value="NAD(P)-binding Rossmann-fold domains"/>
    <property type="match status" value="1"/>
</dbReference>
<dbReference type="Gene3D" id="3.40.50.720">
    <property type="entry name" value="NAD(P)-binding Rossmann-like Domain"/>
    <property type="match status" value="1"/>
</dbReference>
<dbReference type="InterPro" id="IPR036291">
    <property type="entry name" value="NAD(P)-bd_dom_sf"/>
</dbReference>
<evidence type="ECO:0000256" key="1">
    <source>
        <dbReference type="ARBA" id="ARBA00023002"/>
    </source>
</evidence>
<name>A0A179IDL4_CORDF</name>
<dbReference type="AlphaFoldDB" id="A0A179IDL4"/>
<dbReference type="EMBL" id="LUKN01001560">
    <property type="protein sequence ID" value="OAR00736.1"/>
    <property type="molecule type" value="Genomic_DNA"/>
</dbReference>
<reference evidence="2 3" key="1">
    <citation type="submission" date="2016-03" db="EMBL/GenBank/DDBJ databases">
        <title>Fine-scale spatial genetic structure of a fungal parasite of coffee scale insects.</title>
        <authorList>
            <person name="Jackson D."/>
            <person name="Zemenick K.A."/>
            <person name="Malloure B."/>
            <person name="Quandt C.A."/>
            <person name="James T.Y."/>
        </authorList>
    </citation>
    <scope>NUCLEOTIDE SEQUENCE [LARGE SCALE GENOMIC DNA]</scope>
    <source>
        <strain evidence="2 3">UM487</strain>
    </source>
</reference>
<proteinExistence type="predicted"/>
<keyword evidence="3" id="KW-1185">Reference proteome</keyword>
<dbReference type="PANTHER" id="PTHR47534:SF3">
    <property type="entry name" value="ALCOHOL DEHYDROGENASE-LIKE C-TERMINAL DOMAIN-CONTAINING PROTEIN"/>
    <property type="match status" value="1"/>
</dbReference>
<evidence type="ECO:0000313" key="3">
    <source>
        <dbReference type="Proteomes" id="UP000243081"/>
    </source>
</evidence>
<dbReference type="OrthoDB" id="2898509at2759"/>
<comment type="caution">
    <text evidence="2">The sequence shown here is derived from an EMBL/GenBank/DDBJ whole genome shotgun (WGS) entry which is preliminary data.</text>
</comment>
<sequence length="326" mass="35260">MVTYSSVRVANTRIASSLPESVVPSLSVAPAALASTHSSSWPMKRASRESVAKSRSQVLFDRIVAECKEINRAGQYVAVPGDVGLLRNVDDLRKKVQDQEKAINIVFWRAGTLISGQRNLFTLLSQTAEGLDFAAALRFYSGTRMIANFMPQLEAVSGIGRAVSVSTSTSKGEVDFDDFQLLKGGGIGKQRAQNSPIIFATSSRASPEARRAFSRPRFSSSILWGHYYTSSPSRKVSLDIFTISPVRATEAKEGVEGSVPLGEGAATARGVDGLSGSGVYSCDADNEEASDKVEKFLARHRREEAVERVWKQLQADTDTVLQSGSM</sequence>
<dbReference type="InterPro" id="IPR052228">
    <property type="entry name" value="Sec_Metab_Biosynth_Oxidored"/>
</dbReference>
<protein>
    <submittedName>
        <fullName evidence="2">Uncharacterized protein</fullName>
    </submittedName>
</protein>
<dbReference type="Proteomes" id="UP000243081">
    <property type="component" value="Unassembled WGS sequence"/>
</dbReference>
<dbReference type="GO" id="GO:0016491">
    <property type="term" value="F:oxidoreductase activity"/>
    <property type="evidence" value="ECO:0007669"/>
    <property type="project" value="UniProtKB-KW"/>
</dbReference>
<organism evidence="2 3">
    <name type="scientific">Cordyceps confragosa</name>
    <name type="common">Lecanicillium lecanii</name>
    <dbReference type="NCBI Taxonomy" id="2714763"/>
    <lineage>
        <taxon>Eukaryota</taxon>
        <taxon>Fungi</taxon>
        <taxon>Dikarya</taxon>
        <taxon>Ascomycota</taxon>
        <taxon>Pezizomycotina</taxon>
        <taxon>Sordariomycetes</taxon>
        <taxon>Hypocreomycetidae</taxon>
        <taxon>Hypocreales</taxon>
        <taxon>Cordycipitaceae</taxon>
        <taxon>Akanthomyces</taxon>
    </lineage>
</organism>
<accession>A0A179IDL4</accession>